<dbReference type="Proteomes" id="UP001209344">
    <property type="component" value="Unassembled WGS sequence"/>
</dbReference>
<comment type="caution">
    <text evidence="5">The sequence shown here is derived from an EMBL/GenBank/DDBJ whole genome shotgun (WGS) entry which is preliminary data.</text>
</comment>
<evidence type="ECO:0000256" key="1">
    <source>
        <dbReference type="ARBA" id="ARBA00010923"/>
    </source>
</evidence>
<dbReference type="SUPFAM" id="SSF116734">
    <property type="entry name" value="DNA methylase specificity domain"/>
    <property type="match status" value="2"/>
</dbReference>
<dbReference type="Pfam" id="PF01420">
    <property type="entry name" value="Methylase_S"/>
    <property type="match status" value="2"/>
</dbReference>
<evidence type="ECO:0000259" key="4">
    <source>
        <dbReference type="Pfam" id="PF01420"/>
    </source>
</evidence>
<dbReference type="RefSeq" id="WP_264965568.1">
    <property type="nucleotide sequence ID" value="NZ_JAPDVK010000001.1"/>
</dbReference>
<keyword evidence="5" id="KW-0378">Hydrolase</keyword>
<accession>A0AAP3F992</accession>
<proteinExistence type="inferred from homology"/>
<keyword evidence="2" id="KW-0680">Restriction system</keyword>
<feature type="domain" description="Type I restriction modification DNA specificity" evidence="4">
    <location>
        <begin position="34"/>
        <end position="208"/>
    </location>
</feature>
<dbReference type="GO" id="GO:0003677">
    <property type="term" value="F:DNA binding"/>
    <property type="evidence" value="ECO:0007669"/>
    <property type="project" value="UniProtKB-KW"/>
</dbReference>
<dbReference type="PANTHER" id="PTHR30408">
    <property type="entry name" value="TYPE-1 RESTRICTION ENZYME ECOKI SPECIFICITY PROTEIN"/>
    <property type="match status" value="1"/>
</dbReference>
<gene>
    <name evidence="5" type="ORF">ONT16_04600</name>
</gene>
<evidence type="ECO:0000256" key="2">
    <source>
        <dbReference type="ARBA" id="ARBA00022747"/>
    </source>
</evidence>
<sequence>MKKDMPLEGLRWSRDSGSALYDTPPNGRSRTGWGEVCDLIAGFAFKAKDFGEFPTKVVKIGDIKPPFVDYVGQVGVDISRYDTEKLLKYTVRYGDYVLAMTGATIGKVGKYISEHTSFINQRVLKFSPKQDVDADYINYTICSNIFAKYVVNYIDSESAQPNISAQTISKFVLRIPQKEEDQHRIASILSSLDRKIELNNKINADLEEMAQTIFKNWFVDFEPFKDGKFVDSELGMIPEGWKVISLSEIMKYNGGSQPPASEFIDTYQEGYIRFIQIRDYDNDSHITYIPISKRNKLCDELDIMIARYGAALGRICWGLKGAYNVALAKVTPIKSYYREYLRCYLNTSYFYQSINNKGARCAQSGFNQSDINSYMIAFPIDETVVMNFNDLCSSIMDKRLSLKYENSRLSLLRDTLLPRLMSGELEISE</sequence>
<organism evidence="5 6">
    <name type="scientific">Segatella copri</name>
    <dbReference type="NCBI Taxonomy" id="165179"/>
    <lineage>
        <taxon>Bacteria</taxon>
        <taxon>Pseudomonadati</taxon>
        <taxon>Bacteroidota</taxon>
        <taxon>Bacteroidia</taxon>
        <taxon>Bacteroidales</taxon>
        <taxon>Prevotellaceae</taxon>
        <taxon>Segatella</taxon>
    </lineage>
</organism>
<dbReference type="GO" id="GO:0004519">
    <property type="term" value="F:endonuclease activity"/>
    <property type="evidence" value="ECO:0007669"/>
    <property type="project" value="UniProtKB-KW"/>
</dbReference>
<dbReference type="GO" id="GO:0016787">
    <property type="term" value="F:hydrolase activity"/>
    <property type="evidence" value="ECO:0007669"/>
    <property type="project" value="UniProtKB-KW"/>
</dbReference>
<protein>
    <submittedName>
        <fullName evidence="5">Restriction endonuclease subunit S</fullName>
        <ecNumber evidence="5">3.1.21.-</ecNumber>
    </submittedName>
</protein>
<evidence type="ECO:0000313" key="6">
    <source>
        <dbReference type="Proteomes" id="UP001209344"/>
    </source>
</evidence>
<reference evidence="5" key="1">
    <citation type="submission" date="2022-11" db="EMBL/GenBank/DDBJ databases">
        <title>Genomic repertoires linked with pathogenic potency of arthritogenic Prevotella copri isolated from the gut of rheumatoid arthritis patients.</title>
        <authorList>
            <person name="Nii T."/>
            <person name="Maeda Y."/>
            <person name="Motooka D."/>
            <person name="Naito M."/>
            <person name="Matsumoto Y."/>
            <person name="Ogawa T."/>
            <person name="Oguro-Igashira E."/>
            <person name="Kishikawa T."/>
            <person name="Yamashita M."/>
            <person name="Koizumi S."/>
            <person name="Kurakawa T."/>
            <person name="Okumura R."/>
            <person name="Kayama H."/>
            <person name="Murakami M."/>
            <person name="Sakaguchi T."/>
            <person name="Das B."/>
            <person name="Nakamura S."/>
            <person name="Okada Y."/>
            <person name="Kumanogoh A."/>
            <person name="Takeda K."/>
        </authorList>
    </citation>
    <scope>NUCLEOTIDE SEQUENCE</scope>
    <source>
        <strain evidence="5">F3-75</strain>
    </source>
</reference>
<dbReference type="InterPro" id="IPR052021">
    <property type="entry name" value="Type-I_RS_S_subunit"/>
</dbReference>
<dbReference type="EC" id="3.1.21.-" evidence="5"/>
<evidence type="ECO:0000313" key="5">
    <source>
        <dbReference type="EMBL" id="MCW4127552.1"/>
    </source>
</evidence>
<dbReference type="InterPro" id="IPR044946">
    <property type="entry name" value="Restrct_endonuc_typeI_TRD_sf"/>
</dbReference>
<dbReference type="EMBL" id="JAPDVK010000001">
    <property type="protein sequence ID" value="MCW4127552.1"/>
    <property type="molecule type" value="Genomic_DNA"/>
</dbReference>
<dbReference type="InterPro" id="IPR000055">
    <property type="entry name" value="Restrct_endonuc_typeI_TRD"/>
</dbReference>
<dbReference type="Gene3D" id="3.90.220.20">
    <property type="entry name" value="DNA methylase specificity domains"/>
    <property type="match status" value="2"/>
</dbReference>
<feature type="domain" description="Type I restriction modification DNA specificity" evidence="4">
    <location>
        <begin position="238"/>
        <end position="383"/>
    </location>
</feature>
<evidence type="ECO:0000256" key="3">
    <source>
        <dbReference type="ARBA" id="ARBA00023125"/>
    </source>
</evidence>
<comment type="similarity">
    <text evidence="1">Belongs to the type-I restriction system S methylase family.</text>
</comment>
<dbReference type="PANTHER" id="PTHR30408:SF13">
    <property type="entry name" value="TYPE I RESTRICTION ENZYME HINDI SPECIFICITY SUBUNIT"/>
    <property type="match status" value="1"/>
</dbReference>
<dbReference type="CDD" id="cd17278">
    <property type="entry name" value="RMtype1_S_LdeBORF1052P-TRD2-CR2"/>
    <property type="match status" value="1"/>
</dbReference>
<keyword evidence="5" id="KW-0540">Nuclease</keyword>
<dbReference type="GO" id="GO:0009307">
    <property type="term" value="P:DNA restriction-modification system"/>
    <property type="evidence" value="ECO:0007669"/>
    <property type="project" value="UniProtKB-KW"/>
</dbReference>
<keyword evidence="5" id="KW-0255">Endonuclease</keyword>
<name>A0AAP3F992_9BACT</name>
<dbReference type="AlphaFoldDB" id="A0AAP3F992"/>
<keyword evidence="3" id="KW-0238">DNA-binding</keyword>